<dbReference type="SUPFAM" id="SSF47616">
    <property type="entry name" value="GST C-terminal domain-like"/>
    <property type="match status" value="1"/>
</dbReference>
<organism evidence="2">
    <name type="scientific">Cryptosporidium hominis</name>
    <dbReference type="NCBI Taxonomy" id="237895"/>
    <lineage>
        <taxon>Eukaryota</taxon>
        <taxon>Sar</taxon>
        <taxon>Alveolata</taxon>
        <taxon>Apicomplexa</taxon>
        <taxon>Conoidasida</taxon>
        <taxon>Coccidia</taxon>
        <taxon>Eucoccidiorida</taxon>
        <taxon>Eimeriorina</taxon>
        <taxon>Cryptosporidiidae</taxon>
        <taxon>Cryptosporidium</taxon>
    </lineage>
</organism>
<reference evidence="2" key="2">
    <citation type="submission" date="2015-08" db="EMBL/GenBank/DDBJ databases">
        <authorList>
            <person name="Babu N.S."/>
            <person name="Beckwith C.J."/>
            <person name="Beseler K.G."/>
            <person name="Brison A."/>
            <person name="Carone J.V."/>
            <person name="Caskin T.P."/>
            <person name="Diamond M."/>
            <person name="Durham M.E."/>
            <person name="Foxe J.M."/>
            <person name="Go M."/>
            <person name="Henderson B.A."/>
            <person name="Jones I.B."/>
            <person name="McGettigan J.A."/>
            <person name="Micheletti S.J."/>
            <person name="Nasrallah M.E."/>
            <person name="Ortiz D."/>
            <person name="Piller C.R."/>
            <person name="Privatt S.R."/>
            <person name="Schneider S.L."/>
            <person name="Sharp S."/>
            <person name="Smith T.C."/>
            <person name="Stanton J.D."/>
            <person name="Ullery H.E."/>
            <person name="Wilson R.J."/>
            <person name="Serrano M.G."/>
            <person name="Buck G."/>
            <person name="Lee V."/>
            <person name="Wang Y."/>
            <person name="Carvalho R."/>
            <person name="Voegtly L."/>
            <person name="Shi R."/>
            <person name="Duckworth R."/>
            <person name="Johnson A."/>
            <person name="Loviza R."/>
            <person name="Walstead R."/>
            <person name="Shah Z."/>
            <person name="Kiflezghi M."/>
            <person name="Wade K."/>
            <person name="Ball S.L."/>
            <person name="Bradley K.W."/>
            <person name="Asai D.J."/>
            <person name="Bowman C.A."/>
            <person name="Russell D.A."/>
            <person name="Pope W.H."/>
            <person name="Jacobs-Sera D."/>
            <person name="Hendrix R.W."/>
            <person name="Hatfull G.F."/>
        </authorList>
    </citation>
    <scope>NUCLEOTIDE SEQUENCE [LARGE SCALE GENOMIC DNA]</scope>
</reference>
<dbReference type="AlphaFoldDB" id="A0A0S4TEU5"/>
<dbReference type="Gene3D" id="1.20.1050.10">
    <property type="match status" value="1"/>
</dbReference>
<feature type="chain" id="PRO_5006627645" description="GST N-terminal domain-containing protein" evidence="1">
    <location>
        <begin position="25"/>
        <end position="582"/>
    </location>
</feature>
<dbReference type="InterPro" id="IPR036282">
    <property type="entry name" value="Glutathione-S-Trfase_C_sf"/>
</dbReference>
<dbReference type="EMBL" id="JTAI01000026">
    <property type="protein sequence ID" value="PPS92543.1"/>
    <property type="molecule type" value="Genomic_DNA"/>
</dbReference>
<protein>
    <recommendedName>
        <fullName evidence="5">GST N-terminal domain-containing protein</fullName>
    </recommendedName>
</protein>
<keyword evidence="1" id="KW-0732">Signal</keyword>
<evidence type="ECO:0000313" key="3">
    <source>
        <dbReference type="EMBL" id="PPS92543.1"/>
    </source>
</evidence>
<proteinExistence type="predicted"/>
<reference evidence="3 4" key="1">
    <citation type="submission" date="2014-11" db="EMBL/GenBank/DDBJ databases">
        <title>Comparative genomic analysis of Cryptosporidium hominis reveals occurrence of genetic recombination in virulent subtypes.</title>
        <authorList>
            <person name="Guo Y."/>
            <person name="Tang K."/>
            <person name="Frace M."/>
            <person name="Li N."/>
            <person name="Roellig D.M."/>
            <person name="Sammons S."/>
            <person name="Knipe K."/>
            <person name="Rowe L."/>
            <person name="Feng Y."/>
            <person name="Xiao L."/>
        </authorList>
    </citation>
    <scope>NUCLEOTIDE SEQUENCE [LARGE SCALE GENOMIC DNA]</scope>
    <source>
        <strain evidence="3">30976</strain>
    </source>
</reference>
<feature type="signal peptide" evidence="1">
    <location>
        <begin position="1"/>
        <end position="24"/>
    </location>
</feature>
<name>A0A0S4TEU5_CRYHO</name>
<dbReference type="OrthoDB" id="338458at2759"/>
<dbReference type="VEuPathDB" id="CryptoDB:CHUDEA3_670"/>
<dbReference type="Proteomes" id="UP001429100">
    <property type="component" value="Unassembled WGS sequence"/>
</dbReference>
<dbReference type="Proteomes" id="UP000199752">
    <property type="component" value="Chromosome 3"/>
</dbReference>
<dbReference type="VEuPathDB" id="CryptoDB:ChTU502y2012_384g0030"/>
<sequence>MKNIIRYLFVFIAIFALNSHSTLAENNEEILKELDFCKYPEMYPGIHLHFGYWDGFRGRGNLIRLVFELSQLPYIGHAFGGYNPEGAFDFTNWFGKHKSLISQIDPSSTPNLPFLVDCSNTSKTKFMTETLDLMIYLARKFNPKLLGEGLAIPENQIMSASITANNLFSGWVQHLMGKEGSIEAVLNSPDFFTDGDITGGPVITIFQVEEFVKSQVQQYDGPLTFGSDATIPDIFIYEFANLINTLFPGIINEYPSIRGLVDAFNEIPLVTRFIHSERSVIYPPLTSELLPFQYSMAFNPRRSFSSEIPRLGQYLVFYGHSESTSAASICLSHKIFSISSSNVDSEEFNEMYGLLQFPQIVDIATRVIGRNALVRTWYRVFRKLGSTKNRMKKSCVAILTSGKYHQVSISTEQAQEICSSFINCYTSRSTAWNATKTLIDASKRFNFFGGSTSVFNSERYFKKYITAPLLFAKAIRFYYTSKVMLKSGSFSKKSIVEILNETQKQGAVSTFGFTVNKELAIQICTDYCANKLPRKSLYSFKSSYSMQALCETSFMSYYPNESSELAIEKASTLVSLLDQISN</sequence>
<gene>
    <name evidence="2" type="ORF">CHUDEA3_670</name>
    <name evidence="3" type="ORF">GY17_00003955</name>
</gene>
<accession>A0A0S4TEU5</accession>
<dbReference type="EMBL" id="LN877949">
    <property type="protein sequence ID" value="CUV04901.1"/>
    <property type="molecule type" value="Genomic_DNA"/>
</dbReference>
<dbReference type="Gene3D" id="3.40.30.10">
    <property type="entry name" value="Glutaredoxin"/>
    <property type="match status" value="1"/>
</dbReference>
<dbReference type="VEuPathDB" id="CryptoDB:GY17_00003955"/>
<evidence type="ECO:0000313" key="2">
    <source>
        <dbReference type="EMBL" id="CUV04901.1"/>
    </source>
</evidence>
<keyword evidence="4" id="KW-1185">Reference proteome</keyword>
<evidence type="ECO:0000256" key="1">
    <source>
        <dbReference type="SAM" id="SignalP"/>
    </source>
</evidence>
<dbReference type="VEuPathDB" id="CryptoDB:Chro.30088"/>
<reference evidence="3 4" key="3">
    <citation type="submission" date="2017-10" db="EMBL/GenBank/DDBJ databases">
        <title>Consistent, comparative and evidence-based genome annotation and re-annotation for the closely-related species, Cryptosporidium parvum, C. hominis and C. tyzzeri.</title>
        <authorList>
            <person name="Baptista R.P."/>
            <person name="Li Y."/>
            <person name="Sateriale A."/>
            <person name="Striepen B."/>
            <person name="Kissinger J.C."/>
        </authorList>
    </citation>
    <scope>NUCLEOTIDE SEQUENCE [LARGE SCALE GENOMIC DNA]</scope>
    <source>
        <strain evidence="3">30976</strain>
    </source>
</reference>
<evidence type="ECO:0008006" key="5">
    <source>
        <dbReference type="Google" id="ProtNLM"/>
    </source>
</evidence>
<evidence type="ECO:0000313" key="4">
    <source>
        <dbReference type="Proteomes" id="UP001429100"/>
    </source>
</evidence>